<keyword evidence="2" id="KW-1185">Reference proteome</keyword>
<protein>
    <submittedName>
        <fullName evidence="1">Uncharacterized protein</fullName>
    </submittedName>
</protein>
<evidence type="ECO:0000313" key="2">
    <source>
        <dbReference type="Proteomes" id="UP001060085"/>
    </source>
</evidence>
<evidence type="ECO:0000313" key="1">
    <source>
        <dbReference type="EMBL" id="KAI5659573.1"/>
    </source>
</evidence>
<reference evidence="2" key="1">
    <citation type="journal article" date="2023" name="Nat. Plants">
        <title>Single-cell RNA sequencing provides a high-resolution roadmap for understanding the multicellular compartmentation of specialized metabolism.</title>
        <authorList>
            <person name="Sun S."/>
            <person name="Shen X."/>
            <person name="Li Y."/>
            <person name="Li Y."/>
            <person name="Wang S."/>
            <person name="Li R."/>
            <person name="Zhang H."/>
            <person name="Shen G."/>
            <person name="Guo B."/>
            <person name="Wei J."/>
            <person name="Xu J."/>
            <person name="St-Pierre B."/>
            <person name="Chen S."/>
            <person name="Sun C."/>
        </authorList>
    </citation>
    <scope>NUCLEOTIDE SEQUENCE [LARGE SCALE GENOMIC DNA]</scope>
</reference>
<sequence>MPLHIKPILNEIRRTGLRDREDKEPRNTQQNLTERFSQSKHLEELHKHQEGEKKGEYLDFRLSQFRKLHEVLRKAKEDTEASGTRILDDLYRGCLYRAGSKTAHFIVESSRATTGFASCCLDHKQPLMWRFEDVVLRHNQLAYILFPPMIPLVRAVMTVNTSTSTSTAATATTSEVPPRDSSTSPSPLSPLLHFYSCSQTTFPLPTPRMVLPHLLQMLHRYCYRVVMFIEKFVQNFKMFPTKRYCR</sequence>
<comment type="caution">
    <text evidence="1">The sequence shown here is derived from an EMBL/GenBank/DDBJ whole genome shotgun (WGS) entry which is preliminary data.</text>
</comment>
<dbReference type="Proteomes" id="UP001060085">
    <property type="component" value="Linkage Group LG06"/>
</dbReference>
<organism evidence="1 2">
    <name type="scientific">Catharanthus roseus</name>
    <name type="common">Madagascar periwinkle</name>
    <name type="synonym">Vinca rosea</name>
    <dbReference type="NCBI Taxonomy" id="4058"/>
    <lineage>
        <taxon>Eukaryota</taxon>
        <taxon>Viridiplantae</taxon>
        <taxon>Streptophyta</taxon>
        <taxon>Embryophyta</taxon>
        <taxon>Tracheophyta</taxon>
        <taxon>Spermatophyta</taxon>
        <taxon>Magnoliopsida</taxon>
        <taxon>eudicotyledons</taxon>
        <taxon>Gunneridae</taxon>
        <taxon>Pentapetalae</taxon>
        <taxon>asterids</taxon>
        <taxon>lamiids</taxon>
        <taxon>Gentianales</taxon>
        <taxon>Apocynaceae</taxon>
        <taxon>Rauvolfioideae</taxon>
        <taxon>Vinceae</taxon>
        <taxon>Catharanthinae</taxon>
        <taxon>Catharanthus</taxon>
    </lineage>
</organism>
<dbReference type="EMBL" id="CM044706">
    <property type="protein sequence ID" value="KAI5659573.1"/>
    <property type="molecule type" value="Genomic_DNA"/>
</dbReference>
<proteinExistence type="predicted"/>
<accession>A0ACC0AJF3</accession>
<gene>
    <name evidence="1" type="ORF">M9H77_28366</name>
</gene>
<name>A0ACC0AJF3_CATRO</name>